<feature type="non-terminal residue" evidence="1">
    <location>
        <position position="1"/>
    </location>
</feature>
<gene>
    <name evidence="1" type="ORF">BDN72DRAFT_743629</name>
</gene>
<protein>
    <submittedName>
        <fullName evidence="1">Uncharacterized protein</fullName>
    </submittedName>
</protein>
<evidence type="ECO:0000313" key="2">
    <source>
        <dbReference type="Proteomes" id="UP000308600"/>
    </source>
</evidence>
<reference evidence="1 2" key="1">
    <citation type="journal article" date="2019" name="Nat. Ecol. Evol.">
        <title>Megaphylogeny resolves global patterns of mushroom evolution.</title>
        <authorList>
            <person name="Varga T."/>
            <person name="Krizsan K."/>
            <person name="Foldi C."/>
            <person name="Dima B."/>
            <person name="Sanchez-Garcia M."/>
            <person name="Sanchez-Ramirez S."/>
            <person name="Szollosi G.J."/>
            <person name="Szarkandi J.G."/>
            <person name="Papp V."/>
            <person name="Albert L."/>
            <person name="Andreopoulos W."/>
            <person name="Angelini C."/>
            <person name="Antonin V."/>
            <person name="Barry K.W."/>
            <person name="Bougher N.L."/>
            <person name="Buchanan P."/>
            <person name="Buyck B."/>
            <person name="Bense V."/>
            <person name="Catcheside P."/>
            <person name="Chovatia M."/>
            <person name="Cooper J."/>
            <person name="Damon W."/>
            <person name="Desjardin D."/>
            <person name="Finy P."/>
            <person name="Geml J."/>
            <person name="Haridas S."/>
            <person name="Hughes K."/>
            <person name="Justo A."/>
            <person name="Karasinski D."/>
            <person name="Kautmanova I."/>
            <person name="Kiss B."/>
            <person name="Kocsube S."/>
            <person name="Kotiranta H."/>
            <person name="LaButti K.M."/>
            <person name="Lechner B.E."/>
            <person name="Liimatainen K."/>
            <person name="Lipzen A."/>
            <person name="Lukacs Z."/>
            <person name="Mihaltcheva S."/>
            <person name="Morgado L.N."/>
            <person name="Niskanen T."/>
            <person name="Noordeloos M.E."/>
            <person name="Ohm R.A."/>
            <person name="Ortiz-Santana B."/>
            <person name="Ovrebo C."/>
            <person name="Racz N."/>
            <person name="Riley R."/>
            <person name="Savchenko A."/>
            <person name="Shiryaev A."/>
            <person name="Soop K."/>
            <person name="Spirin V."/>
            <person name="Szebenyi C."/>
            <person name="Tomsovsky M."/>
            <person name="Tulloss R.E."/>
            <person name="Uehling J."/>
            <person name="Grigoriev I.V."/>
            <person name="Vagvolgyi C."/>
            <person name="Papp T."/>
            <person name="Martin F.M."/>
            <person name="Miettinen O."/>
            <person name="Hibbett D.S."/>
            <person name="Nagy L.G."/>
        </authorList>
    </citation>
    <scope>NUCLEOTIDE SEQUENCE [LARGE SCALE GENOMIC DNA]</scope>
    <source>
        <strain evidence="1 2">NL-1719</strain>
    </source>
</reference>
<keyword evidence="2" id="KW-1185">Reference proteome</keyword>
<sequence length="58" mass="6249">SLLPNAATVKSTFIPTMPDELPISLGEIVRVLAEYDDGWAFCGNVLGQQGMVPIECLK</sequence>
<accession>A0ACD3ACC5</accession>
<organism evidence="1 2">
    <name type="scientific">Pluteus cervinus</name>
    <dbReference type="NCBI Taxonomy" id="181527"/>
    <lineage>
        <taxon>Eukaryota</taxon>
        <taxon>Fungi</taxon>
        <taxon>Dikarya</taxon>
        <taxon>Basidiomycota</taxon>
        <taxon>Agaricomycotina</taxon>
        <taxon>Agaricomycetes</taxon>
        <taxon>Agaricomycetidae</taxon>
        <taxon>Agaricales</taxon>
        <taxon>Pluteineae</taxon>
        <taxon>Pluteaceae</taxon>
        <taxon>Pluteus</taxon>
    </lineage>
</organism>
<evidence type="ECO:0000313" key="1">
    <source>
        <dbReference type="EMBL" id="TFK62497.1"/>
    </source>
</evidence>
<feature type="non-terminal residue" evidence="1">
    <location>
        <position position="58"/>
    </location>
</feature>
<name>A0ACD3ACC5_9AGAR</name>
<proteinExistence type="predicted"/>
<dbReference type="Proteomes" id="UP000308600">
    <property type="component" value="Unassembled WGS sequence"/>
</dbReference>
<dbReference type="EMBL" id="ML208577">
    <property type="protein sequence ID" value="TFK62497.1"/>
    <property type="molecule type" value="Genomic_DNA"/>
</dbReference>